<feature type="domain" description="DUF4143" evidence="1">
    <location>
        <begin position="108"/>
        <end position="268"/>
    </location>
</feature>
<keyword evidence="2" id="KW-0067">ATP-binding</keyword>
<dbReference type="SUPFAM" id="SSF52980">
    <property type="entry name" value="Restriction endonuclease-like"/>
    <property type="match status" value="1"/>
</dbReference>
<gene>
    <name evidence="2" type="ORF">EII35_12965</name>
</gene>
<evidence type="ECO:0000313" key="3">
    <source>
        <dbReference type="Proteomes" id="UP000280935"/>
    </source>
</evidence>
<comment type="caution">
    <text evidence="2">The sequence shown here is derived from an EMBL/GenBank/DDBJ whole genome shotgun (WGS) entry which is preliminary data.</text>
</comment>
<dbReference type="EMBL" id="RQYT01000041">
    <property type="protein sequence ID" value="RRD48401.1"/>
    <property type="molecule type" value="Genomic_DNA"/>
</dbReference>
<dbReference type="OrthoDB" id="128089at2"/>
<dbReference type="AlphaFoldDB" id="A0A3P1WQ55"/>
<dbReference type="GO" id="GO:0005524">
    <property type="term" value="F:ATP binding"/>
    <property type="evidence" value="ECO:0007669"/>
    <property type="project" value="UniProtKB-KW"/>
</dbReference>
<dbReference type="PANTHER" id="PTHR43566:SF2">
    <property type="entry name" value="DUF4143 DOMAIN-CONTAINING PROTEIN"/>
    <property type="match status" value="1"/>
</dbReference>
<dbReference type="InterPro" id="IPR025420">
    <property type="entry name" value="DUF4143"/>
</dbReference>
<accession>A0A3P1WQ55</accession>
<proteinExistence type="predicted"/>
<dbReference type="Pfam" id="PF13635">
    <property type="entry name" value="DUF4143"/>
    <property type="match status" value="1"/>
</dbReference>
<reference evidence="2 3" key="1">
    <citation type="submission" date="2018-11" db="EMBL/GenBank/DDBJ databases">
        <title>Genomes From Bacteria Associated with the Canine Oral Cavity: a Test Case for Automated Genome-Based Taxonomic Assignment.</title>
        <authorList>
            <person name="Coil D.A."/>
            <person name="Jospin G."/>
            <person name="Darling A.E."/>
            <person name="Wallis C."/>
            <person name="Davis I.J."/>
            <person name="Harris S."/>
            <person name="Eisen J.A."/>
            <person name="Holcombe L.J."/>
            <person name="O'Flynn C."/>
        </authorList>
    </citation>
    <scope>NUCLEOTIDE SEQUENCE [LARGE SCALE GENOMIC DNA]</scope>
    <source>
        <strain evidence="2 3">OH2822_COT-296</strain>
    </source>
</reference>
<dbReference type="InterPro" id="IPR011335">
    <property type="entry name" value="Restrct_endonuc-II-like"/>
</dbReference>
<sequence>MDRDRRPGRFLLTGSTDLLRMPGLGDSLAGRAVSLRLRGFSVGEVTGAPDDFVPAVLALPDPQPVTSDWTRSRYVEALALGGFPEVRRLSPRMRSAWLKGYLDRVLNRDAVLLRAGHQSARLHSLIRLIAANQGGELVKARLADQAGLPPTSITAYLDVLAGVFAIEQLDPWSPNLTARETGRRKTAVGGSALALWLAQLTPRQLEPVTAELLGGHFKAFLAAELLKQQSWSLEEFRLFHYRDRTGIEVDLVAELGDGTVVGIEVKTSSSYRPDHFKGLRFLRDRLGDRFRRGVVLGMFDRGFQISDRLIGLPASAL</sequence>
<dbReference type="PANTHER" id="PTHR43566">
    <property type="entry name" value="CONSERVED PROTEIN"/>
    <property type="match status" value="1"/>
</dbReference>
<evidence type="ECO:0000259" key="1">
    <source>
        <dbReference type="Pfam" id="PF13635"/>
    </source>
</evidence>
<organism evidence="2 3">
    <name type="scientific">Arachnia propionica</name>
    <dbReference type="NCBI Taxonomy" id="1750"/>
    <lineage>
        <taxon>Bacteria</taxon>
        <taxon>Bacillati</taxon>
        <taxon>Actinomycetota</taxon>
        <taxon>Actinomycetes</taxon>
        <taxon>Propionibacteriales</taxon>
        <taxon>Propionibacteriaceae</taxon>
        <taxon>Arachnia</taxon>
    </lineage>
</organism>
<name>A0A3P1WQ55_9ACTN</name>
<dbReference type="Proteomes" id="UP000280935">
    <property type="component" value="Unassembled WGS sequence"/>
</dbReference>
<protein>
    <submittedName>
        <fullName evidence="2">ATP-binding protein</fullName>
    </submittedName>
</protein>
<evidence type="ECO:0000313" key="2">
    <source>
        <dbReference type="EMBL" id="RRD48401.1"/>
    </source>
</evidence>
<keyword evidence="2" id="KW-0547">Nucleotide-binding</keyword>